<comment type="similarity">
    <text evidence="2 5">Belongs to the pirin family.</text>
</comment>
<gene>
    <name evidence="9" type="ORF">BWQ96_02342</name>
</gene>
<dbReference type="Gene3D" id="2.60.120.10">
    <property type="entry name" value="Jelly Rolls"/>
    <property type="match status" value="2"/>
</dbReference>
<evidence type="ECO:0000256" key="1">
    <source>
        <dbReference type="ARBA" id="ARBA00004123"/>
    </source>
</evidence>
<keyword evidence="6" id="KW-0472">Membrane</keyword>
<comment type="caution">
    <text evidence="9">The sequence shown here is derived from an EMBL/GenBank/DDBJ whole genome shotgun (WGS) entry which is preliminary data.</text>
</comment>
<dbReference type="SUPFAM" id="SSF51182">
    <property type="entry name" value="RmlC-like cupins"/>
    <property type="match status" value="1"/>
</dbReference>
<dbReference type="PANTHER" id="PTHR13903:SF8">
    <property type="entry name" value="PIRIN"/>
    <property type="match status" value="1"/>
</dbReference>
<dbReference type="Proteomes" id="UP000247409">
    <property type="component" value="Unassembled WGS sequence"/>
</dbReference>
<feature type="binding site" evidence="4">
    <location>
        <position position="160"/>
    </location>
    <ligand>
        <name>Fe cation</name>
        <dbReference type="ChEBI" id="CHEBI:24875"/>
    </ligand>
</feature>
<dbReference type="PANTHER" id="PTHR13903">
    <property type="entry name" value="PIRIN-RELATED"/>
    <property type="match status" value="1"/>
</dbReference>
<dbReference type="InterPro" id="IPR014710">
    <property type="entry name" value="RmlC-like_jellyroll"/>
</dbReference>
<dbReference type="PIRSF" id="PIRSF006232">
    <property type="entry name" value="Pirin"/>
    <property type="match status" value="1"/>
</dbReference>
<keyword evidence="3" id="KW-0539">Nucleus</keyword>
<comment type="subcellular location">
    <subcellularLocation>
        <location evidence="1">Nucleus</location>
    </subcellularLocation>
</comment>
<dbReference type="GO" id="GO:0005634">
    <property type="term" value="C:nucleus"/>
    <property type="evidence" value="ECO:0007669"/>
    <property type="project" value="UniProtKB-SubCell"/>
</dbReference>
<feature type="transmembrane region" description="Helical" evidence="6">
    <location>
        <begin position="28"/>
        <end position="46"/>
    </location>
</feature>
<keyword evidence="6" id="KW-0812">Transmembrane</keyword>
<dbReference type="EMBL" id="NBIV01000018">
    <property type="protein sequence ID" value="PXF47956.1"/>
    <property type="molecule type" value="Genomic_DNA"/>
</dbReference>
<dbReference type="AlphaFoldDB" id="A0A2V3J0L4"/>
<feature type="binding site" evidence="4">
    <location>
        <position position="162"/>
    </location>
    <ligand>
        <name>Fe cation</name>
        <dbReference type="ChEBI" id="CHEBI:24875"/>
    </ligand>
</feature>
<dbReference type="STRING" id="448386.A0A2V3J0L4"/>
<evidence type="ECO:0000256" key="5">
    <source>
        <dbReference type="RuleBase" id="RU003457"/>
    </source>
</evidence>
<dbReference type="GO" id="GO:0046872">
    <property type="term" value="F:metal ion binding"/>
    <property type="evidence" value="ECO:0007669"/>
    <property type="project" value="UniProtKB-KW"/>
</dbReference>
<accession>A0A2V3J0L4</accession>
<keyword evidence="6" id="KW-1133">Transmembrane helix</keyword>
<comment type="cofactor">
    <cofactor evidence="4">
        <name>Fe cation</name>
        <dbReference type="ChEBI" id="CHEBI:24875"/>
    </cofactor>
    <text evidence="4">Binds 1 Fe cation per subunit.</text>
</comment>
<reference evidence="9 10" key="1">
    <citation type="journal article" date="2018" name="Mol. Biol. Evol.">
        <title>Analysis of the draft genome of the red seaweed Gracilariopsis chorda provides insights into genome size evolution in Rhodophyta.</title>
        <authorList>
            <person name="Lee J."/>
            <person name="Yang E.C."/>
            <person name="Graf L."/>
            <person name="Yang J.H."/>
            <person name="Qiu H."/>
            <person name="Zel Zion U."/>
            <person name="Chan C.X."/>
            <person name="Stephens T.G."/>
            <person name="Weber A.P.M."/>
            <person name="Boo G.H."/>
            <person name="Boo S.M."/>
            <person name="Kim K.M."/>
            <person name="Shin Y."/>
            <person name="Jung M."/>
            <person name="Lee S.J."/>
            <person name="Yim H.S."/>
            <person name="Lee J.H."/>
            <person name="Bhattacharya D."/>
            <person name="Yoon H.S."/>
        </authorList>
    </citation>
    <scope>NUCLEOTIDE SEQUENCE [LARGE SCALE GENOMIC DNA]</scope>
    <source>
        <strain evidence="9 10">SKKU-2015</strain>
        <tissue evidence="9">Whole body</tissue>
    </source>
</reference>
<dbReference type="InterPro" id="IPR012093">
    <property type="entry name" value="Pirin"/>
</dbReference>
<evidence type="ECO:0000256" key="2">
    <source>
        <dbReference type="ARBA" id="ARBA00008416"/>
    </source>
</evidence>
<dbReference type="InterPro" id="IPR003829">
    <property type="entry name" value="Pirin_N_dom"/>
</dbReference>
<feature type="domain" description="Pirin N-terminal" evidence="7">
    <location>
        <begin position="82"/>
        <end position="177"/>
    </location>
</feature>
<evidence type="ECO:0000313" key="9">
    <source>
        <dbReference type="EMBL" id="PXF47956.1"/>
    </source>
</evidence>
<dbReference type="Pfam" id="PF02678">
    <property type="entry name" value="Pirin"/>
    <property type="match status" value="1"/>
</dbReference>
<evidence type="ECO:0000256" key="4">
    <source>
        <dbReference type="PIRSR" id="PIRSR006232-1"/>
    </source>
</evidence>
<dbReference type="CDD" id="cd02247">
    <property type="entry name" value="cupin_pirin_C"/>
    <property type="match status" value="1"/>
</dbReference>
<keyword evidence="4" id="KW-0479">Metal-binding</keyword>
<keyword evidence="4" id="KW-0408">Iron</keyword>
<keyword evidence="10" id="KW-1185">Reference proteome</keyword>
<feature type="binding site" evidence="4">
    <location>
        <position position="116"/>
    </location>
    <ligand>
        <name>Fe cation</name>
        <dbReference type="ChEBI" id="CHEBI:24875"/>
    </ligand>
</feature>
<evidence type="ECO:0000256" key="3">
    <source>
        <dbReference type="ARBA" id="ARBA00023242"/>
    </source>
</evidence>
<dbReference type="InterPro" id="IPR011051">
    <property type="entry name" value="RmlC_Cupin_sf"/>
</dbReference>
<dbReference type="FunFam" id="2.60.120.10:FF:000055">
    <property type="entry name" value="pirin"/>
    <property type="match status" value="1"/>
</dbReference>
<dbReference type="InterPro" id="IPR008778">
    <property type="entry name" value="Pirin_C_dom"/>
</dbReference>
<evidence type="ECO:0000256" key="6">
    <source>
        <dbReference type="SAM" id="Phobius"/>
    </source>
</evidence>
<evidence type="ECO:0000259" key="7">
    <source>
        <dbReference type="Pfam" id="PF02678"/>
    </source>
</evidence>
<feature type="binding site" evidence="4">
    <location>
        <position position="118"/>
    </location>
    <ligand>
        <name>Fe cation</name>
        <dbReference type="ChEBI" id="CHEBI:24875"/>
    </ligand>
</feature>
<sequence>MFRRRGSEARPQKVKGFQKRSRVRANRFLYLLPVILLLATFLYPRFLSFVTRRSIHTITSMAAFRDVKKVVIAREQAEGVGARVRRSIGGLELRNLDPFLLLDEFNVSRPAGFPDHPHRGMQTVTYMLEGAFKHEDNKGHKGTIGVGDLQWMTAGRGIVHSEMPATDGKNIGLQLWVNLAAKDKMTKPQYQELLAKDVPTAKNEDGSIEVKVIAGKCYDVESEVFTQTPTLYWDVQTLKGATFEQQIPSEYNAFIYVLSGKVTSGRKDEEGEHGTCMVFGPGEAVQIKSEGKARFVVLAGQPLNEPVVQHGPFVMNTREQIAEAFRDYSAGKF</sequence>
<evidence type="ECO:0000259" key="8">
    <source>
        <dbReference type="Pfam" id="PF05726"/>
    </source>
</evidence>
<evidence type="ECO:0000313" key="10">
    <source>
        <dbReference type="Proteomes" id="UP000247409"/>
    </source>
</evidence>
<dbReference type="CDD" id="cd02909">
    <property type="entry name" value="cupin_pirin_N"/>
    <property type="match status" value="1"/>
</dbReference>
<organism evidence="9 10">
    <name type="scientific">Gracilariopsis chorda</name>
    <dbReference type="NCBI Taxonomy" id="448386"/>
    <lineage>
        <taxon>Eukaryota</taxon>
        <taxon>Rhodophyta</taxon>
        <taxon>Florideophyceae</taxon>
        <taxon>Rhodymeniophycidae</taxon>
        <taxon>Gracilariales</taxon>
        <taxon>Gracilariaceae</taxon>
        <taxon>Gracilariopsis</taxon>
    </lineage>
</organism>
<dbReference type="OrthoDB" id="198735at2759"/>
<dbReference type="Pfam" id="PF05726">
    <property type="entry name" value="Pirin_C"/>
    <property type="match status" value="1"/>
</dbReference>
<protein>
    <submittedName>
        <fullName evidence="9">Pirin-like protein</fullName>
    </submittedName>
</protein>
<name>A0A2V3J0L4_9FLOR</name>
<proteinExistence type="inferred from homology"/>
<feature type="domain" description="Pirin C-terminal" evidence="8">
    <location>
        <begin position="232"/>
        <end position="333"/>
    </location>
</feature>